<dbReference type="GO" id="GO:0008710">
    <property type="term" value="F:8-amino-7-oxononanoate synthase activity"/>
    <property type="evidence" value="ECO:0007669"/>
    <property type="project" value="UniProtKB-EC"/>
</dbReference>
<dbReference type="InterPro" id="IPR009081">
    <property type="entry name" value="PP-bd_ACP"/>
</dbReference>
<evidence type="ECO:0000256" key="7">
    <source>
        <dbReference type="SAM" id="MobiDB-lite"/>
    </source>
</evidence>
<dbReference type="InterPro" id="IPR036736">
    <property type="entry name" value="ACP-like_sf"/>
</dbReference>
<dbReference type="InterPro" id="IPR015421">
    <property type="entry name" value="PyrdxlP-dep_Trfase_major"/>
</dbReference>
<comment type="caution">
    <text evidence="9">The sequence shown here is derived from an EMBL/GenBank/DDBJ whole genome shotgun (WGS) entry which is preliminary data.</text>
</comment>
<dbReference type="SMART" id="SM00823">
    <property type="entry name" value="PKS_PP"/>
    <property type="match status" value="1"/>
</dbReference>
<dbReference type="GO" id="GO:0030170">
    <property type="term" value="F:pyridoxal phosphate binding"/>
    <property type="evidence" value="ECO:0007669"/>
    <property type="project" value="InterPro"/>
</dbReference>
<dbReference type="PROSITE" id="PS00599">
    <property type="entry name" value="AA_TRANSFER_CLASS_2"/>
    <property type="match status" value="1"/>
</dbReference>
<gene>
    <name evidence="9" type="primary">bioF_3</name>
    <name evidence="9" type="ORF">CA13_52810</name>
</gene>
<dbReference type="Gene3D" id="3.90.1150.10">
    <property type="entry name" value="Aspartate Aminotransferase, domain 1"/>
    <property type="match status" value="1"/>
</dbReference>
<dbReference type="PROSITE" id="PS50075">
    <property type="entry name" value="CARRIER"/>
    <property type="match status" value="1"/>
</dbReference>
<keyword evidence="9" id="KW-0012">Acyltransferase</keyword>
<dbReference type="CDD" id="cd06454">
    <property type="entry name" value="KBL_like"/>
    <property type="match status" value="1"/>
</dbReference>
<dbReference type="EMBL" id="SJPJ01000001">
    <property type="protein sequence ID" value="TWT83810.1"/>
    <property type="molecule type" value="Genomic_DNA"/>
</dbReference>
<dbReference type="Gene3D" id="3.40.640.10">
    <property type="entry name" value="Type I PLP-dependent aspartate aminotransferase-like (Major domain)"/>
    <property type="match status" value="1"/>
</dbReference>
<comment type="similarity">
    <text evidence="6">Belongs to the class-II pyridoxal-phosphate-dependent aminotransferase family.</text>
</comment>
<keyword evidence="3" id="KW-0597">Phosphoprotein</keyword>
<evidence type="ECO:0000256" key="2">
    <source>
        <dbReference type="ARBA" id="ARBA00022450"/>
    </source>
</evidence>
<dbReference type="InterPro" id="IPR020806">
    <property type="entry name" value="PKS_PP-bd"/>
</dbReference>
<feature type="compositionally biased region" description="Low complexity" evidence="7">
    <location>
        <begin position="110"/>
        <end position="125"/>
    </location>
</feature>
<evidence type="ECO:0000256" key="3">
    <source>
        <dbReference type="ARBA" id="ARBA00022553"/>
    </source>
</evidence>
<evidence type="ECO:0000313" key="9">
    <source>
        <dbReference type="EMBL" id="TWT83810.1"/>
    </source>
</evidence>
<comment type="cofactor">
    <cofactor evidence="1 6">
        <name>pyridoxal 5'-phosphate</name>
        <dbReference type="ChEBI" id="CHEBI:597326"/>
    </cofactor>
</comment>
<dbReference type="SUPFAM" id="SSF53383">
    <property type="entry name" value="PLP-dependent transferases"/>
    <property type="match status" value="1"/>
</dbReference>
<evidence type="ECO:0000259" key="8">
    <source>
        <dbReference type="PROSITE" id="PS50075"/>
    </source>
</evidence>
<feature type="region of interest" description="Disordered" evidence="7">
    <location>
        <begin position="110"/>
        <end position="134"/>
    </location>
</feature>
<keyword evidence="5 6" id="KW-0663">Pyridoxal phosphate</keyword>
<dbReference type="Gene3D" id="1.10.1200.10">
    <property type="entry name" value="ACP-like"/>
    <property type="match status" value="1"/>
</dbReference>
<dbReference type="PANTHER" id="PTHR13693">
    <property type="entry name" value="CLASS II AMINOTRANSFERASE/8-AMINO-7-OXONONANOATE SYNTHASE"/>
    <property type="match status" value="1"/>
</dbReference>
<feature type="domain" description="Carrier" evidence="8">
    <location>
        <begin position="13"/>
        <end position="91"/>
    </location>
</feature>
<protein>
    <submittedName>
        <fullName evidence="9">8-amino-7-oxononanoate synthase</fullName>
        <ecNumber evidence="9">2.3.1.47</ecNumber>
    </submittedName>
</protein>
<evidence type="ECO:0000256" key="5">
    <source>
        <dbReference type="ARBA" id="ARBA00022898"/>
    </source>
</evidence>
<dbReference type="AlphaFoldDB" id="A0A5C5Z9D4"/>
<reference evidence="9 10" key="1">
    <citation type="submission" date="2019-02" db="EMBL/GenBank/DDBJ databases">
        <title>Deep-cultivation of Planctomycetes and their phenomic and genomic characterization uncovers novel biology.</title>
        <authorList>
            <person name="Wiegand S."/>
            <person name="Jogler M."/>
            <person name="Boedeker C."/>
            <person name="Pinto D."/>
            <person name="Vollmers J."/>
            <person name="Rivas-Marin E."/>
            <person name="Kohn T."/>
            <person name="Peeters S.H."/>
            <person name="Heuer A."/>
            <person name="Rast P."/>
            <person name="Oberbeckmann S."/>
            <person name="Bunk B."/>
            <person name="Jeske O."/>
            <person name="Meyerdierks A."/>
            <person name="Storesund J.E."/>
            <person name="Kallscheuer N."/>
            <person name="Luecker S."/>
            <person name="Lage O.M."/>
            <person name="Pohl T."/>
            <person name="Merkel B.J."/>
            <person name="Hornburger P."/>
            <person name="Mueller R.-W."/>
            <person name="Bruemmer F."/>
            <person name="Labrenz M."/>
            <person name="Spormann A.M."/>
            <person name="Op Den Camp H."/>
            <person name="Overmann J."/>
            <person name="Amann R."/>
            <person name="Jetten M.S.M."/>
            <person name="Mascher T."/>
            <person name="Medema M.H."/>
            <person name="Devos D.P."/>
            <person name="Kaster A.-K."/>
            <person name="Ovreas L."/>
            <person name="Rohde M."/>
            <person name="Galperin M.Y."/>
            <person name="Jogler C."/>
        </authorList>
    </citation>
    <scope>NUCLEOTIDE SEQUENCE [LARGE SCALE GENOMIC DNA]</scope>
    <source>
        <strain evidence="9 10">CA13</strain>
    </source>
</reference>
<evidence type="ECO:0000256" key="1">
    <source>
        <dbReference type="ARBA" id="ARBA00001933"/>
    </source>
</evidence>
<dbReference type="Pfam" id="PF00550">
    <property type="entry name" value="PP-binding"/>
    <property type="match status" value="1"/>
</dbReference>
<evidence type="ECO:0000256" key="6">
    <source>
        <dbReference type="RuleBase" id="RU003693"/>
    </source>
</evidence>
<accession>A0A5C5Z9D4</accession>
<keyword evidence="10" id="KW-1185">Reference proteome</keyword>
<keyword evidence="4 9" id="KW-0808">Transferase</keyword>
<dbReference type="Proteomes" id="UP000315010">
    <property type="component" value="Unassembled WGS sequence"/>
</dbReference>
<dbReference type="GO" id="GO:0031177">
    <property type="term" value="F:phosphopantetheine binding"/>
    <property type="evidence" value="ECO:0007669"/>
    <property type="project" value="InterPro"/>
</dbReference>
<proteinExistence type="inferred from homology"/>
<sequence>MRQTRKESVMTKPTSLEIIEKIVREWFRREMSMDLQTIDYDMPFLDLAIDSLGAISITAEIEDAFGKRINPELLYELDSIRDLAAHLDSLPKFLASGSVASDDLASDNSASDDLASVSASELDSSTDPSEGDRIAEDPISYFTRLNRKVNTAKEQGVYPFEPEISAHDGVWVQCEGKRMLMLASYEYLGLLGHDELDRAAEAAILDFGTGHHGSRLLTGTTSNHCDLEFRLAHWMRADDAIVFSSGYVANLATISALVGPGDYIVGDNLNHASIVDGCRMSGAEFKEFKHNDMDELVSLLLESGGRRTLVVVDAIFSMEGDIVDLPSVIEICKKNKALLMVDEAHSMGVLGKTGAGIQEHFGLAADDIDIKMGTLSKSLAGSGGFVAANSQIITYLRHHARGYIFSGALPSVYANVAIAALEVLRREPSRVEQIWKNVEYYHAGLKRLGFDTGASETPIVPIMTRTNDVTMAFTQLCRSEGLLVVPVCYPAVPMDSPRLRTCITSTHQQSDLDFALDVLARAGRQCGIIH</sequence>
<organism evidence="9 10">
    <name type="scientific">Novipirellula herctigrandis</name>
    <dbReference type="NCBI Taxonomy" id="2527986"/>
    <lineage>
        <taxon>Bacteria</taxon>
        <taxon>Pseudomonadati</taxon>
        <taxon>Planctomycetota</taxon>
        <taxon>Planctomycetia</taxon>
        <taxon>Pirellulales</taxon>
        <taxon>Pirellulaceae</taxon>
        <taxon>Novipirellula</taxon>
    </lineage>
</organism>
<dbReference type="InterPro" id="IPR050087">
    <property type="entry name" value="AON_synthase_class-II"/>
</dbReference>
<evidence type="ECO:0000256" key="4">
    <source>
        <dbReference type="ARBA" id="ARBA00022679"/>
    </source>
</evidence>
<name>A0A5C5Z9D4_9BACT</name>
<dbReference type="PANTHER" id="PTHR13693:SF3">
    <property type="entry name" value="LD36009P"/>
    <property type="match status" value="1"/>
</dbReference>
<evidence type="ECO:0000313" key="10">
    <source>
        <dbReference type="Proteomes" id="UP000315010"/>
    </source>
</evidence>
<dbReference type="InterPro" id="IPR015424">
    <property type="entry name" value="PyrdxlP-dep_Trfase"/>
</dbReference>
<dbReference type="InterPro" id="IPR004839">
    <property type="entry name" value="Aminotransferase_I/II_large"/>
</dbReference>
<dbReference type="EC" id="2.3.1.47" evidence="9"/>
<dbReference type="Pfam" id="PF00155">
    <property type="entry name" value="Aminotran_1_2"/>
    <property type="match status" value="1"/>
</dbReference>
<dbReference type="InterPro" id="IPR001917">
    <property type="entry name" value="Aminotrans_II_pyridoxalP_BS"/>
</dbReference>
<keyword evidence="2" id="KW-0596">Phosphopantetheine</keyword>
<dbReference type="SUPFAM" id="SSF47336">
    <property type="entry name" value="ACP-like"/>
    <property type="match status" value="1"/>
</dbReference>
<dbReference type="InterPro" id="IPR015422">
    <property type="entry name" value="PyrdxlP-dep_Trfase_small"/>
</dbReference>